<feature type="compositionally biased region" description="Basic and acidic residues" evidence="1">
    <location>
        <begin position="92"/>
        <end position="101"/>
    </location>
</feature>
<protein>
    <submittedName>
        <fullName evidence="2">Uncharacterized protein</fullName>
    </submittedName>
</protein>
<evidence type="ECO:0000256" key="1">
    <source>
        <dbReference type="SAM" id="MobiDB-lite"/>
    </source>
</evidence>
<accession>A0A2T6ZCG5</accession>
<sequence>MASPMPIVPSYYIPVAASLAAPPTTPTAISPFARKNTKDEDTDIACTNVEIEALRKAFEAEFDKIEKKLGGWPRWIISFGVGMIGLNNFGKQDAEPKKQDTTQEAPKNTSAREDVFVSLRLYLSFFSSLEYSEIRNSSSVATAEMLSTGQVTARAR</sequence>
<dbReference type="AlphaFoldDB" id="A0A2T6ZCG5"/>
<gene>
    <name evidence="2" type="ORF">B9Z19DRAFT_1135803</name>
</gene>
<evidence type="ECO:0000313" key="2">
    <source>
        <dbReference type="EMBL" id="PUU73136.1"/>
    </source>
</evidence>
<reference evidence="2 3" key="1">
    <citation type="submission" date="2017-04" db="EMBL/GenBank/DDBJ databases">
        <title>Draft genome sequence of Tuber borchii Vittad., a whitish edible truffle.</title>
        <authorList>
            <consortium name="DOE Joint Genome Institute"/>
            <person name="Murat C."/>
            <person name="Kuo A."/>
            <person name="Barry K.W."/>
            <person name="Clum A."/>
            <person name="Dockter R.B."/>
            <person name="Fauchery L."/>
            <person name="Iotti M."/>
            <person name="Kohler A."/>
            <person name="Labutti K."/>
            <person name="Lindquist E.A."/>
            <person name="Lipzen A."/>
            <person name="Ohm R.A."/>
            <person name="Wang M."/>
            <person name="Grigoriev I.V."/>
            <person name="Zambonelli A."/>
            <person name="Martin F.M."/>
        </authorList>
    </citation>
    <scope>NUCLEOTIDE SEQUENCE [LARGE SCALE GENOMIC DNA]</scope>
    <source>
        <strain evidence="2 3">Tbo3840</strain>
    </source>
</reference>
<name>A0A2T6ZCG5_TUBBO</name>
<evidence type="ECO:0000313" key="3">
    <source>
        <dbReference type="Proteomes" id="UP000244722"/>
    </source>
</evidence>
<dbReference type="Proteomes" id="UP000244722">
    <property type="component" value="Unassembled WGS sequence"/>
</dbReference>
<dbReference type="EMBL" id="NESQ01000410">
    <property type="protein sequence ID" value="PUU73136.1"/>
    <property type="molecule type" value="Genomic_DNA"/>
</dbReference>
<keyword evidence="3" id="KW-1185">Reference proteome</keyword>
<comment type="caution">
    <text evidence="2">The sequence shown here is derived from an EMBL/GenBank/DDBJ whole genome shotgun (WGS) entry which is preliminary data.</text>
</comment>
<organism evidence="2 3">
    <name type="scientific">Tuber borchii</name>
    <name type="common">White truffle</name>
    <dbReference type="NCBI Taxonomy" id="42251"/>
    <lineage>
        <taxon>Eukaryota</taxon>
        <taxon>Fungi</taxon>
        <taxon>Dikarya</taxon>
        <taxon>Ascomycota</taxon>
        <taxon>Pezizomycotina</taxon>
        <taxon>Pezizomycetes</taxon>
        <taxon>Pezizales</taxon>
        <taxon>Tuberaceae</taxon>
        <taxon>Tuber</taxon>
    </lineage>
</organism>
<feature type="region of interest" description="Disordered" evidence="1">
    <location>
        <begin position="90"/>
        <end position="109"/>
    </location>
</feature>
<proteinExistence type="predicted"/>